<proteinExistence type="predicted"/>
<evidence type="ECO:0000313" key="1">
    <source>
        <dbReference type="EMBL" id="KAG8186770.1"/>
    </source>
</evidence>
<gene>
    <name evidence="1" type="ORF">JTE90_010664</name>
</gene>
<evidence type="ECO:0000313" key="2">
    <source>
        <dbReference type="Proteomes" id="UP000827092"/>
    </source>
</evidence>
<dbReference type="Proteomes" id="UP000827092">
    <property type="component" value="Unassembled WGS sequence"/>
</dbReference>
<protein>
    <submittedName>
        <fullName evidence="1">Uncharacterized protein</fullName>
    </submittedName>
</protein>
<reference evidence="1 2" key="1">
    <citation type="journal article" date="2022" name="Nat. Ecol. Evol.">
        <title>A masculinizing supergene underlies an exaggerated male reproductive morph in a spider.</title>
        <authorList>
            <person name="Hendrickx F."/>
            <person name="De Corte Z."/>
            <person name="Sonet G."/>
            <person name="Van Belleghem S.M."/>
            <person name="Kostlbacher S."/>
            <person name="Vangestel C."/>
        </authorList>
    </citation>
    <scope>NUCLEOTIDE SEQUENCE [LARGE SCALE GENOMIC DNA]</scope>
    <source>
        <strain evidence="1">W744_W776</strain>
    </source>
</reference>
<name>A0AAV6UT52_9ARAC</name>
<accession>A0AAV6UT52</accession>
<comment type="caution">
    <text evidence="1">The sequence shown here is derived from an EMBL/GenBank/DDBJ whole genome shotgun (WGS) entry which is preliminary data.</text>
</comment>
<dbReference type="EMBL" id="JAFNEN010000289">
    <property type="protein sequence ID" value="KAG8186770.1"/>
    <property type="molecule type" value="Genomic_DNA"/>
</dbReference>
<sequence>MNPCGRHASTKPNEPFVIQQEITPPLETEFMALVTPEPFHGTVIRADRGRGGIHHWKGEGSFSVSVCLVLLLLCRSETATGWLLCKAKRCCLSICFDTKEYL</sequence>
<organism evidence="1 2">
    <name type="scientific">Oedothorax gibbosus</name>
    <dbReference type="NCBI Taxonomy" id="931172"/>
    <lineage>
        <taxon>Eukaryota</taxon>
        <taxon>Metazoa</taxon>
        <taxon>Ecdysozoa</taxon>
        <taxon>Arthropoda</taxon>
        <taxon>Chelicerata</taxon>
        <taxon>Arachnida</taxon>
        <taxon>Araneae</taxon>
        <taxon>Araneomorphae</taxon>
        <taxon>Entelegynae</taxon>
        <taxon>Araneoidea</taxon>
        <taxon>Linyphiidae</taxon>
        <taxon>Erigoninae</taxon>
        <taxon>Oedothorax</taxon>
    </lineage>
</organism>
<keyword evidence="2" id="KW-1185">Reference proteome</keyword>
<dbReference type="AlphaFoldDB" id="A0AAV6UT52"/>